<evidence type="ECO:0000259" key="6">
    <source>
        <dbReference type="Pfam" id="PF13877"/>
    </source>
</evidence>
<sequence length="321" mass="36538">MPNADQLRVMGNEAFSKREFKKAAKIYRDAIKLAASPVLYSNRAQCFINLGDWDRALKDTEDGLRLNAENRVRVKLLFRKAVILKSTNDCVNSKLTLEEALGIDPNNKQVIELMNSLKFNPKKMKLENQKSSRVPIPIESVDEIPEEYKSLMEPNHPSLISKPNPQISEEATSQINELFPASKKKQPELASRLTKPFTERSGTHHLRALASLPPHKKANGYKYVLELPPDTFNDLFAESGVDAEFLDFFFEATLFASKSNILNDWHSSVLNSLKSMSSCRRFDISLQFVSQENVDAILREIKGLGNEEMYKQYYKILHALS</sequence>
<evidence type="ECO:0000313" key="7">
    <source>
        <dbReference type="EMBL" id="ODV68044.1"/>
    </source>
</evidence>
<dbReference type="Gene3D" id="1.25.40.10">
    <property type="entry name" value="Tetratricopeptide repeat domain"/>
    <property type="match status" value="1"/>
</dbReference>
<evidence type="ECO:0000256" key="1">
    <source>
        <dbReference type="ARBA" id="ARBA00022737"/>
    </source>
</evidence>
<dbReference type="OrthoDB" id="10250354at2759"/>
<feature type="domain" description="RNA-polymerase II-associated protein 3-like C-terminal" evidence="6">
    <location>
        <begin position="214"/>
        <end position="292"/>
    </location>
</feature>
<dbReference type="SMART" id="SM00028">
    <property type="entry name" value="TPR"/>
    <property type="match status" value="3"/>
</dbReference>
<keyword evidence="8" id="KW-1185">Reference proteome</keyword>
<accession>A0A1E4RL94</accession>
<evidence type="ECO:0000256" key="3">
    <source>
        <dbReference type="ARBA" id="ARBA00038275"/>
    </source>
</evidence>
<dbReference type="InterPro" id="IPR025986">
    <property type="entry name" value="RPAP3-like_C"/>
</dbReference>
<dbReference type="STRING" id="984485.A0A1E4RL94"/>
<dbReference type="PANTHER" id="PTHR46423">
    <property type="entry name" value="RNA POLYMERASE II-ASSOCIATED PROTEIN 3"/>
    <property type="match status" value="1"/>
</dbReference>
<keyword evidence="2 5" id="KW-0802">TPR repeat</keyword>
<dbReference type="Pfam" id="PF13877">
    <property type="entry name" value="RPAP3_C"/>
    <property type="match status" value="1"/>
</dbReference>
<dbReference type="GeneID" id="30997288"/>
<evidence type="ECO:0000256" key="5">
    <source>
        <dbReference type="PROSITE-ProRule" id="PRU00339"/>
    </source>
</evidence>
<evidence type="ECO:0000256" key="4">
    <source>
        <dbReference type="ARBA" id="ARBA00040133"/>
    </source>
</evidence>
<dbReference type="InterPro" id="IPR019734">
    <property type="entry name" value="TPR_rpt"/>
</dbReference>
<reference evidence="8" key="1">
    <citation type="submission" date="2016-05" db="EMBL/GenBank/DDBJ databases">
        <title>Comparative genomics of biotechnologically important yeasts.</title>
        <authorList>
            <consortium name="DOE Joint Genome Institute"/>
            <person name="Riley R."/>
            <person name="Haridas S."/>
            <person name="Wolfe K.H."/>
            <person name="Lopes M.R."/>
            <person name="Hittinger C.T."/>
            <person name="Goker M."/>
            <person name="Salamov A."/>
            <person name="Wisecaver J."/>
            <person name="Long T.M."/>
            <person name="Aerts A.L."/>
            <person name="Barry K."/>
            <person name="Choi C."/>
            <person name="Clum A."/>
            <person name="Coughlan A.Y."/>
            <person name="Deshpande S."/>
            <person name="Douglass A.P."/>
            <person name="Hanson S.J."/>
            <person name="Klenk H.-P."/>
            <person name="Labutti K."/>
            <person name="Lapidus A."/>
            <person name="Lindquist E."/>
            <person name="Lipzen A."/>
            <person name="Meier-Kolthoff J.P."/>
            <person name="Ohm R.A."/>
            <person name="Otillar R.P."/>
            <person name="Pangilinan J."/>
            <person name="Peng Y."/>
            <person name="Rokas A."/>
            <person name="Rosa C.A."/>
            <person name="Scheuner C."/>
            <person name="Sibirny A.A."/>
            <person name="Slot J.C."/>
            <person name="Stielow J.B."/>
            <person name="Sun H."/>
            <person name="Kurtzman C.P."/>
            <person name="Blackwell M."/>
            <person name="Grigoriev I.V."/>
            <person name="Jeffries T.W."/>
        </authorList>
    </citation>
    <scope>NUCLEOTIDE SEQUENCE [LARGE SCALE GENOMIC DNA]</scope>
    <source>
        <strain evidence="8">NRRL Y-1933</strain>
    </source>
</reference>
<gene>
    <name evidence="7" type="ORF">HYPBUDRAFT_166474</name>
</gene>
<dbReference type="EMBL" id="KV454540">
    <property type="protein sequence ID" value="ODV68044.1"/>
    <property type="molecule type" value="Genomic_DNA"/>
</dbReference>
<dbReference type="SUPFAM" id="SSF48452">
    <property type="entry name" value="TPR-like"/>
    <property type="match status" value="1"/>
</dbReference>
<dbReference type="InterPro" id="IPR011990">
    <property type="entry name" value="TPR-like_helical_dom_sf"/>
</dbReference>
<keyword evidence="1" id="KW-0677">Repeat</keyword>
<dbReference type="PROSITE" id="PS50005">
    <property type="entry name" value="TPR"/>
    <property type="match status" value="1"/>
</dbReference>
<evidence type="ECO:0000313" key="8">
    <source>
        <dbReference type="Proteomes" id="UP000095085"/>
    </source>
</evidence>
<dbReference type="Proteomes" id="UP000095085">
    <property type="component" value="Unassembled WGS sequence"/>
</dbReference>
<dbReference type="GO" id="GO:0101031">
    <property type="term" value="C:protein folding chaperone complex"/>
    <property type="evidence" value="ECO:0007669"/>
    <property type="project" value="TreeGrafter"/>
</dbReference>
<dbReference type="AlphaFoldDB" id="A0A1E4RL94"/>
<feature type="repeat" description="TPR" evidence="5">
    <location>
        <begin position="37"/>
        <end position="70"/>
    </location>
</feature>
<dbReference type="RefSeq" id="XP_020077111.1">
    <property type="nucleotide sequence ID" value="XM_020222739.1"/>
</dbReference>
<organism evidence="7 8">
    <name type="scientific">Hyphopichia burtonii NRRL Y-1933</name>
    <dbReference type="NCBI Taxonomy" id="984485"/>
    <lineage>
        <taxon>Eukaryota</taxon>
        <taxon>Fungi</taxon>
        <taxon>Dikarya</taxon>
        <taxon>Ascomycota</taxon>
        <taxon>Saccharomycotina</taxon>
        <taxon>Pichiomycetes</taxon>
        <taxon>Debaryomycetaceae</taxon>
        <taxon>Hyphopichia</taxon>
    </lineage>
</organism>
<evidence type="ECO:0000256" key="2">
    <source>
        <dbReference type="ARBA" id="ARBA00022803"/>
    </source>
</evidence>
<dbReference type="PANTHER" id="PTHR46423:SF1">
    <property type="entry name" value="RNA POLYMERASE II-ASSOCIATED PROTEIN 3"/>
    <property type="match status" value="1"/>
</dbReference>
<protein>
    <recommendedName>
        <fullName evidence="4">RNA polymerase II-associated protein 3</fullName>
    </recommendedName>
</protein>
<proteinExistence type="inferred from homology"/>
<dbReference type="InterPro" id="IPR051966">
    <property type="entry name" value="RPAP3"/>
</dbReference>
<comment type="similarity">
    <text evidence="3">Belongs to the RPAP3 family.</text>
</comment>
<name>A0A1E4RL94_9ASCO</name>